<organism evidence="1 2">
    <name type="scientific">Photobacterium halotolerans</name>
    <dbReference type="NCBI Taxonomy" id="265726"/>
    <lineage>
        <taxon>Bacteria</taxon>
        <taxon>Pseudomonadati</taxon>
        <taxon>Pseudomonadota</taxon>
        <taxon>Gammaproteobacteria</taxon>
        <taxon>Vibrionales</taxon>
        <taxon>Vibrionaceae</taxon>
        <taxon>Photobacterium</taxon>
    </lineage>
</organism>
<proteinExistence type="predicted"/>
<dbReference type="OrthoDB" id="8595084at2"/>
<evidence type="ECO:0000313" key="1">
    <source>
        <dbReference type="EMBL" id="KKC98769.1"/>
    </source>
</evidence>
<sequence>MSEKYQFFCVPNTERKEFTYLNMSSSSFIEEKKALLQQGFEVEDDVIYAENPEEAVKKFRSNYVYHLEEYNASTNIFYTLLHAFQWLKGKLTGKS</sequence>
<dbReference type="EMBL" id="JWYV01000016">
    <property type="protein sequence ID" value="KKC98769.1"/>
    <property type="molecule type" value="Genomic_DNA"/>
</dbReference>
<gene>
    <name evidence="1" type="ORF">KY46_16740</name>
</gene>
<dbReference type="PATRIC" id="fig|265726.11.peg.1617"/>
<accession>A0A0F5VBA0</accession>
<keyword evidence="2" id="KW-1185">Reference proteome</keyword>
<dbReference type="RefSeq" id="WP_046221764.1">
    <property type="nucleotide sequence ID" value="NZ_JWYV01000016.1"/>
</dbReference>
<name>A0A0F5VBA0_9GAMM</name>
<evidence type="ECO:0000313" key="2">
    <source>
        <dbReference type="Proteomes" id="UP000033633"/>
    </source>
</evidence>
<reference evidence="1 2" key="1">
    <citation type="submission" date="2014-12" db="EMBL/GenBank/DDBJ databases">
        <title>Mercury Reductase activity and rhizosphere competence traits in the genome of root associated Photobacterium halotolerans MELD1.</title>
        <authorList>
            <person name="Mathew D.C."/>
            <person name="Huang C.-C."/>
        </authorList>
    </citation>
    <scope>NUCLEOTIDE SEQUENCE [LARGE SCALE GENOMIC DNA]</scope>
    <source>
        <strain evidence="1 2">MELD1</strain>
    </source>
</reference>
<dbReference type="Proteomes" id="UP000033633">
    <property type="component" value="Unassembled WGS sequence"/>
</dbReference>
<protein>
    <submittedName>
        <fullName evidence="1">Uncharacterized protein</fullName>
    </submittedName>
</protein>
<dbReference type="AlphaFoldDB" id="A0A0F5VBA0"/>
<comment type="caution">
    <text evidence="1">The sequence shown here is derived from an EMBL/GenBank/DDBJ whole genome shotgun (WGS) entry which is preliminary data.</text>
</comment>